<dbReference type="GO" id="GO:0005886">
    <property type="term" value="C:plasma membrane"/>
    <property type="evidence" value="ECO:0007669"/>
    <property type="project" value="UniProtKB-SubCell"/>
</dbReference>
<keyword evidence="3 6" id="KW-0812">Transmembrane</keyword>
<proteinExistence type="predicted"/>
<dbReference type="GO" id="GO:0015171">
    <property type="term" value="F:amino acid transmembrane transporter activity"/>
    <property type="evidence" value="ECO:0007669"/>
    <property type="project" value="TreeGrafter"/>
</dbReference>
<evidence type="ECO:0000256" key="3">
    <source>
        <dbReference type="ARBA" id="ARBA00022692"/>
    </source>
</evidence>
<dbReference type="Pfam" id="PF01810">
    <property type="entry name" value="LysE"/>
    <property type="match status" value="1"/>
</dbReference>
<keyword evidence="2" id="KW-1003">Cell membrane</keyword>
<sequence length="203" mass="21194">MTAAAFLAVVLIHLVAAMSPGPAFVVSVRLAASEGFRAAVALALGFGLGAALWAGAAMAGLALVFELVPQLFVGLKLLGGAFLIYIAIQTWRHASAPLPDPGAVTSRSVGAAFRLGLLTFLTNPKSAVFFGAVFVGLVPVETPLWTRAALIAVIFVNETLWYCLVARLFSLPRPRAAYARAKAWVDRAFGGLIAIFGLKIATG</sequence>
<evidence type="ECO:0000313" key="8">
    <source>
        <dbReference type="Proteomes" id="UP000428330"/>
    </source>
</evidence>
<evidence type="ECO:0000313" key="7">
    <source>
        <dbReference type="EMBL" id="QGX98109.1"/>
    </source>
</evidence>
<dbReference type="KEGG" id="rom:EI983_07375"/>
<dbReference type="AlphaFoldDB" id="A0A6I6IMA5"/>
<feature type="transmembrane region" description="Helical" evidence="6">
    <location>
        <begin position="144"/>
        <end position="164"/>
    </location>
</feature>
<protein>
    <submittedName>
        <fullName evidence="7">LysE family translocator</fullName>
    </submittedName>
</protein>
<gene>
    <name evidence="7" type="ORF">EI983_07375</name>
</gene>
<dbReference type="PANTHER" id="PTHR30086">
    <property type="entry name" value="ARGININE EXPORTER PROTEIN ARGO"/>
    <property type="match status" value="1"/>
</dbReference>
<comment type="subcellular location">
    <subcellularLocation>
        <location evidence="1">Cell membrane</location>
        <topology evidence="1">Multi-pass membrane protein</topology>
    </subcellularLocation>
</comment>
<evidence type="ECO:0000256" key="4">
    <source>
        <dbReference type="ARBA" id="ARBA00022989"/>
    </source>
</evidence>
<dbReference type="Proteomes" id="UP000428330">
    <property type="component" value="Chromosome"/>
</dbReference>
<keyword evidence="5 6" id="KW-0472">Membrane</keyword>
<dbReference type="InterPro" id="IPR001123">
    <property type="entry name" value="LeuE-type"/>
</dbReference>
<organism evidence="7 8">
    <name type="scientific">Roseovarius faecimaris</name>
    <dbReference type="NCBI Taxonomy" id="2494550"/>
    <lineage>
        <taxon>Bacteria</taxon>
        <taxon>Pseudomonadati</taxon>
        <taxon>Pseudomonadota</taxon>
        <taxon>Alphaproteobacteria</taxon>
        <taxon>Rhodobacterales</taxon>
        <taxon>Roseobacteraceae</taxon>
        <taxon>Roseovarius</taxon>
    </lineage>
</organism>
<feature type="transmembrane region" description="Helical" evidence="6">
    <location>
        <begin position="71"/>
        <end position="91"/>
    </location>
</feature>
<dbReference type="PANTHER" id="PTHR30086:SF19">
    <property type="entry name" value="THREONINE EFFLUX PROTEIN"/>
    <property type="match status" value="1"/>
</dbReference>
<evidence type="ECO:0000256" key="1">
    <source>
        <dbReference type="ARBA" id="ARBA00004651"/>
    </source>
</evidence>
<reference evidence="8" key="1">
    <citation type="submission" date="2018-12" db="EMBL/GenBank/DDBJ databases">
        <title>Complete genome sequence of Roseovarius sp. MME-070.</title>
        <authorList>
            <person name="Nam Y.-D."/>
            <person name="Kang J."/>
            <person name="Chung W.-H."/>
            <person name="Park Y.S."/>
        </authorList>
    </citation>
    <scope>NUCLEOTIDE SEQUENCE [LARGE SCALE GENOMIC DNA]</scope>
    <source>
        <strain evidence="8">MME-070</strain>
    </source>
</reference>
<evidence type="ECO:0000256" key="6">
    <source>
        <dbReference type="SAM" id="Phobius"/>
    </source>
</evidence>
<dbReference type="OrthoDB" id="9804822at2"/>
<keyword evidence="8" id="KW-1185">Reference proteome</keyword>
<name>A0A6I6IMA5_9RHOB</name>
<keyword evidence="4 6" id="KW-1133">Transmembrane helix</keyword>
<dbReference type="RefSeq" id="WP_157706741.1">
    <property type="nucleotide sequence ID" value="NZ_CP034348.1"/>
</dbReference>
<evidence type="ECO:0000256" key="5">
    <source>
        <dbReference type="ARBA" id="ARBA00023136"/>
    </source>
</evidence>
<dbReference type="EMBL" id="CP034348">
    <property type="protein sequence ID" value="QGX98109.1"/>
    <property type="molecule type" value="Genomic_DNA"/>
</dbReference>
<evidence type="ECO:0000256" key="2">
    <source>
        <dbReference type="ARBA" id="ARBA00022475"/>
    </source>
</evidence>
<feature type="transmembrane region" description="Helical" evidence="6">
    <location>
        <begin position="39"/>
        <end position="64"/>
    </location>
</feature>
<accession>A0A6I6IMA5</accession>